<dbReference type="GO" id="GO:0004045">
    <property type="term" value="F:peptidyl-tRNA hydrolase activity"/>
    <property type="evidence" value="ECO:0007669"/>
    <property type="project" value="UniProtKB-EC"/>
</dbReference>
<feature type="domain" description="Prokaryotic-type class I peptide chain release factors" evidence="5">
    <location>
        <begin position="56"/>
        <end position="181"/>
    </location>
</feature>
<dbReference type="FunFam" id="3.30.160.20:FF:000046">
    <property type="entry name" value="Peptidyl-tRNA hydrolase ICT1"/>
    <property type="match status" value="1"/>
</dbReference>
<dbReference type="InterPro" id="IPR052104">
    <property type="entry name" value="Mito_Release_Factor_mL62"/>
</dbReference>
<dbReference type="eggNOG" id="KOG3429">
    <property type="taxonomic scope" value="Eukaryota"/>
</dbReference>
<dbReference type="InParanoid" id="T1HHC0"/>
<dbReference type="STRING" id="13249.T1HHC0"/>
<dbReference type="EC" id="3.1.1.29" evidence="1"/>
<dbReference type="GO" id="GO:0070126">
    <property type="term" value="P:mitochondrial translational termination"/>
    <property type="evidence" value="ECO:0007669"/>
    <property type="project" value="TreeGrafter"/>
</dbReference>
<evidence type="ECO:0000313" key="7">
    <source>
        <dbReference type="Proteomes" id="UP000015103"/>
    </source>
</evidence>
<dbReference type="HOGENOM" id="CLU_089470_6_1_1"/>
<evidence type="ECO:0000259" key="5">
    <source>
        <dbReference type="Pfam" id="PF00472"/>
    </source>
</evidence>
<evidence type="ECO:0000256" key="2">
    <source>
        <dbReference type="ARBA" id="ARBA00038225"/>
    </source>
</evidence>
<dbReference type="PANTHER" id="PTHR11075">
    <property type="entry name" value="PEPTIDE CHAIN RELEASE FACTOR"/>
    <property type="match status" value="1"/>
</dbReference>
<dbReference type="PANTHER" id="PTHR11075:SF54">
    <property type="entry name" value="LARGE RIBOSOMAL SUBUNIT PROTEIN ML62"/>
    <property type="match status" value="1"/>
</dbReference>
<proteinExistence type="inferred from homology"/>
<accession>T1HHC0</accession>
<dbReference type="RefSeq" id="XP_073975285.1">
    <property type="nucleotide sequence ID" value="XM_074119184.1"/>
</dbReference>
<evidence type="ECO:0000256" key="1">
    <source>
        <dbReference type="ARBA" id="ARBA00013260"/>
    </source>
</evidence>
<comment type="similarity">
    <text evidence="2">Belongs to the prokaryotic/mitochondrial release factor family. Mitochondrion-specific ribosomal protein mL62 subfamily.</text>
</comment>
<name>T1HHC0_RHOPR</name>
<dbReference type="VEuPathDB" id="VectorBase:RPRC003443"/>
<dbReference type="Gene3D" id="3.30.160.20">
    <property type="match status" value="1"/>
</dbReference>
<dbReference type="Pfam" id="PF00472">
    <property type="entry name" value="RF-1"/>
    <property type="match status" value="1"/>
</dbReference>
<dbReference type="AlphaFoldDB" id="T1HHC0"/>
<dbReference type="GO" id="GO:0005762">
    <property type="term" value="C:mitochondrial large ribosomal subunit"/>
    <property type="evidence" value="ECO:0007669"/>
    <property type="project" value="TreeGrafter"/>
</dbReference>
<dbReference type="GeneID" id="141449617"/>
<sequence length="193" mass="22225">MSLFTNSFRLIITPVLRNISTYKSSVSLSHLYPKSSLSINYPVKIPENSTGFSGYIPIEKLEITYCKSSGPGGQNVNKVDTKVDIRFHLQSADWLSEDLKKNISSKCKNRINKDGFLIVRSDKTRSQLYNQADAIMLLREMIRRAATPTSISPSEETLHLLRKRREKANRERIVEKRMHSLKKGRRRDDIEIL</sequence>
<dbReference type="GO" id="GO:0016150">
    <property type="term" value="F:translation release factor activity, codon nonspecific"/>
    <property type="evidence" value="ECO:0007669"/>
    <property type="project" value="TreeGrafter"/>
</dbReference>
<dbReference type="EnsemblMetazoa" id="RPRC003443-RA">
    <property type="protein sequence ID" value="RPRC003443-PA"/>
    <property type="gene ID" value="RPRC003443"/>
</dbReference>
<protein>
    <recommendedName>
        <fullName evidence="3">Large ribosomal subunit protein mL62</fullName>
        <ecNumber evidence="1">3.1.1.29</ecNumber>
    </recommendedName>
    <alternativeName>
        <fullName evidence="4">Peptidyl-tRNA hydrolase ICT1, mitochondrial</fullName>
    </alternativeName>
</protein>
<evidence type="ECO:0000256" key="4">
    <source>
        <dbReference type="ARBA" id="ARBA00041531"/>
    </source>
</evidence>
<keyword evidence="7" id="KW-1185">Reference proteome</keyword>
<dbReference type="SUPFAM" id="SSF110916">
    <property type="entry name" value="Peptidyl-tRNA hydrolase domain-like"/>
    <property type="match status" value="1"/>
</dbReference>
<organism evidence="6 7">
    <name type="scientific">Rhodnius prolixus</name>
    <name type="common">Triatomid bug</name>
    <dbReference type="NCBI Taxonomy" id="13249"/>
    <lineage>
        <taxon>Eukaryota</taxon>
        <taxon>Metazoa</taxon>
        <taxon>Ecdysozoa</taxon>
        <taxon>Arthropoda</taxon>
        <taxon>Hexapoda</taxon>
        <taxon>Insecta</taxon>
        <taxon>Pterygota</taxon>
        <taxon>Neoptera</taxon>
        <taxon>Paraneoptera</taxon>
        <taxon>Hemiptera</taxon>
        <taxon>Heteroptera</taxon>
        <taxon>Panheteroptera</taxon>
        <taxon>Cimicomorpha</taxon>
        <taxon>Reduviidae</taxon>
        <taxon>Triatominae</taxon>
        <taxon>Rhodnius</taxon>
    </lineage>
</organism>
<dbReference type="OMA" id="WYNSFDA"/>
<reference evidence="6" key="1">
    <citation type="submission" date="2015-05" db="UniProtKB">
        <authorList>
            <consortium name="EnsemblMetazoa"/>
        </authorList>
    </citation>
    <scope>IDENTIFICATION</scope>
</reference>
<dbReference type="FunCoup" id="T1HHC0">
    <property type="interactions" value="1188"/>
</dbReference>
<dbReference type="Proteomes" id="UP000015103">
    <property type="component" value="Unassembled WGS sequence"/>
</dbReference>
<dbReference type="InterPro" id="IPR000352">
    <property type="entry name" value="Pep_chain_release_fac_I"/>
</dbReference>
<dbReference type="EMBL" id="ACPB03024203">
    <property type="status" value="NOT_ANNOTATED_CDS"/>
    <property type="molecule type" value="Genomic_DNA"/>
</dbReference>
<evidence type="ECO:0000256" key="3">
    <source>
        <dbReference type="ARBA" id="ARBA00039441"/>
    </source>
</evidence>
<evidence type="ECO:0000313" key="6">
    <source>
        <dbReference type="EnsemblMetazoa" id="RPRC003443-PA"/>
    </source>
</evidence>